<dbReference type="PRINTS" id="PR00363">
    <property type="entry name" value="CYTOCHROMEB5"/>
</dbReference>
<dbReference type="OrthoDB" id="260519at2759"/>
<organism evidence="9 10">
    <name type="scientific">Juglans regia</name>
    <name type="common">English walnut</name>
    <dbReference type="NCBI Taxonomy" id="51240"/>
    <lineage>
        <taxon>Eukaryota</taxon>
        <taxon>Viridiplantae</taxon>
        <taxon>Streptophyta</taxon>
        <taxon>Embryophyta</taxon>
        <taxon>Tracheophyta</taxon>
        <taxon>Spermatophyta</taxon>
        <taxon>Magnoliopsida</taxon>
        <taxon>eudicotyledons</taxon>
        <taxon>Gunneridae</taxon>
        <taxon>Pentapetalae</taxon>
        <taxon>rosids</taxon>
        <taxon>fabids</taxon>
        <taxon>Fagales</taxon>
        <taxon>Juglandaceae</taxon>
        <taxon>Juglans</taxon>
    </lineage>
</organism>
<protein>
    <submittedName>
        <fullName evidence="10">Cytochrome b5-like isoform X1</fullName>
    </submittedName>
</protein>
<keyword evidence="9" id="KW-1185">Reference proteome</keyword>
<evidence type="ECO:0000256" key="6">
    <source>
        <dbReference type="ARBA" id="ARBA00023136"/>
    </source>
</evidence>
<dbReference type="STRING" id="51240.A0A2I4GSA9"/>
<dbReference type="InterPro" id="IPR036400">
    <property type="entry name" value="Cyt_B5-like_heme/steroid_sf"/>
</dbReference>
<comment type="similarity">
    <text evidence="7 8">Belongs to the cytochrome b5 family.</text>
</comment>
<dbReference type="KEGG" id="jre:109010410"/>
<evidence type="ECO:0000256" key="3">
    <source>
        <dbReference type="ARBA" id="ARBA00022692"/>
    </source>
</evidence>
<keyword evidence="2 8" id="KW-0349">Heme</keyword>
<dbReference type="FunFam" id="3.10.120.10:FF:000002">
    <property type="entry name" value="Cytochrome b5 type B"/>
    <property type="match status" value="1"/>
</dbReference>
<keyword evidence="8" id="KW-1133">Transmembrane helix</keyword>
<dbReference type="PANTHER" id="PTHR19359:SF135">
    <property type="entry name" value="CYTOCHROME B5 ISOFORM E"/>
    <property type="match status" value="1"/>
</dbReference>
<evidence type="ECO:0000256" key="5">
    <source>
        <dbReference type="ARBA" id="ARBA00023004"/>
    </source>
</evidence>
<evidence type="ECO:0000256" key="8">
    <source>
        <dbReference type="RuleBase" id="RU362121"/>
    </source>
</evidence>
<comment type="subcellular location">
    <subcellularLocation>
        <location evidence="1">Membrane</location>
    </subcellularLocation>
</comment>
<dbReference type="SMART" id="SM01117">
    <property type="entry name" value="Cyt-b5"/>
    <property type="match status" value="1"/>
</dbReference>
<accession>A0A2I4GSA9</accession>
<feature type="transmembrane region" description="Helical" evidence="8">
    <location>
        <begin position="188"/>
        <end position="208"/>
    </location>
</feature>
<dbReference type="InterPro" id="IPR050668">
    <property type="entry name" value="Cytochrome_b5"/>
</dbReference>
<dbReference type="Pfam" id="PF00173">
    <property type="entry name" value="Cyt-b5"/>
    <property type="match status" value="1"/>
</dbReference>
<dbReference type="PROSITE" id="PS00191">
    <property type="entry name" value="CYTOCHROME_B5_1"/>
    <property type="match status" value="1"/>
</dbReference>
<reference evidence="10" key="1">
    <citation type="submission" date="2025-08" db="UniProtKB">
        <authorList>
            <consortium name="RefSeq"/>
        </authorList>
    </citation>
    <scope>IDENTIFICATION</scope>
    <source>
        <tissue evidence="10">Leaves</tissue>
    </source>
</reference>
<dbReference type="Gene3D" id="3.10.120.10">
    <property type="entry name" value="Cytochrome b5-like heme/steroid binding domain"/>
    <property type="match status" value="1"/>
</dbReference>
<gene>
    <name evidence="10" type="primary">LOC109010410</name>
</gene>
<proteinExistence type="inferred from homology"/>
<dbReference type="RefSeq" id="XP_018846787.1">
    <property type="nucleotide sequence ID" value="XM_018991242.2"/>
</dbReference>
<keyword evidence="3 8" id="KW-0812">Transmembrane</keyword>
<evidence type="ECO:0000256" key="7">
    <source>
        <dbReference type="ARBA" id="ARBA00038168"/>
    </source>
</evidence>
<dbReference type="PROSITE" id="PS50255">
    <property type="entry name" value="CYTOCHROME_B5_2"/>
    <property type="match status" value="1"/>
</dbReference>
<dbReference type="Gramene" id="Jr12_05730_p1">
    <property type="protein sequence ID" value="cds.Jr12_05730_p1"/>
    <property type="gene ID" value="Jr12_05730"/>
</dbReference>
<dbReference type="GeneID" id="109010410"/>
<keyword evidence="6 8" id="KW-0472">Membrane</keyword>
<sequence>MLNIQPVAPQIDIVPPTLTMLAHSQLQTFEPSYINWFNTPSSPCSLFGFRFLSDQPLSLIPLPRSPASVSLSCKKRHTHTLRTKMAKVYTFEEVVKHNNKNDCWIIVFGKVYDVTQFLHEHPGGDEVLVSATEKDATDEFEFVGHSNTAKNMMSKYYIGDIDRPAVPVKHVQNPTQLQNQSSGVAMKIFQFLVPLLILGLALGLALGLRHYGKNG</sequence>
<keyword evidence="4 8" id="KW-0479">Metal-binding</keyword>
<dbReference type="GO" id="GO:0020037">
    <property type="term" value="F:heme binding"/>
    <property type="evidence" value="ECO:0000318"/>
    <property type="project" value="GO_Central"/>
</dbReference>
<dbReference type="InterPro" id="IPR018506">
    <property type="entry name" value="Cyt_B5_heme-BS"/>
</dbReference>
<evidence type="ECO:0000256" key="1">
    <source>
        <dbReference type="ARBA" id="ARBA00004370"/>
    </source>
</evidence>
<dbReference type="Proteomes" id="UP000235220">
    <property type="component" value="Chromosome 12"/>
</dbReference>
<dbReference type="InterPro" id="IPR001199">
    <property type="entry name" value="Cyt_B5-like_heme/steroid-bd"/>
</dbReference>
<dbReference type="PANTHER" id="PTHR19359">
    <property type="entry name" value="CYTOCHROME B5"/>
    <property type="match status" value="1"/>
</dbReference>
<dbReference type="AlphaFoldDB" id="A0A2I4GSA9"/>
<evidence type="ECO:0000313" key="9">
    <source>
        <dbReference type="Proteomes" id="UP000235220"/>
    </source>
</evidence>
<dbReference type="SUPFAM" id="SSF55856">
    <property type="entry name" value="Cytochrome b5-like heme/steroid binding domain"/>
    <property type="match status" value="1"/>
</dbReference>
<keyword evidence="5 8" id="KW-0408">Iron</keyword>
<name>A0A2I4GSA9_JUGRE</name>
<evidence type="ECO:0000256" key="2">
    <source>
        <dbReference type="ARBA" id="ARBA00022617"/>
    </source>
</evidence>
<dbReference type="GO" id="GO:0016020">
    <property type="term" value="C:membrane"/>
    <property type="evidence" value="ECO:0000318"/>
    <property type="project" value="GO_Central"/>
</dbReference>
<evidence type="ECO:0000313" key="10">
    <source>
        <dbReference type="RefSeq" id="XP_018846787.1"/>
    </source>
</evidence>
<evidence type="ECO:0000256" key="4">
    <source>
        <dbReference type="ARBA" id="ARBA00022723"/>
    </source>
</evidence>
<dbReference type="GO" id="GO:0046872">
    <property type="term" value="F:metal ion binding"/>
    <property type="evidence" value="ECO:0007669"/>
    <property type="project" value="UniProtKB-UniRule"/>
</dbReference>